<protein>
    <submittedName>
        <fullName evidence="1">Uncharacterized protein</fullName>
    </submittedName>
</protein>
<reference evidence="1" key="1">
    <citation type="submission" date="2014-12" db="EMBL/GenBank/DDBJ databases">
        <title>Insight into the proteome of Arion vulgaris.</title>
        <authorList>
            <person name="Aradska J."/>
            <person name="Bulat T."/>
            <person name="Smidak R."/>
            <person name="Sarate P."/>
            <person name="Gangsoo J."/>
            <person name="Sialana F."/>
            <person name="Bilban M."/>
            <person name="Lubec G."/>
        </authorList>
    </citation>
    <scope>NUCLEOTIDE SEQUENCE</scope>
    <source>
        <tissue evidence="1">Skin</tissue>
    </source>
</reference>
<accession>A0A0B6YV15</accession>
<sequence>ASSHTFSTPLSPVISTSEICRSGKEKNIFQNVLPEVNSNDFVQELQAQIVHLQENAFISNTLIAQLRDMLIDVNKKNV</sequence>
<feature type="non-terminal residue" evidence="1">
    <location>
        <position position="1"/>
    </location>
</feature>
<organism evidence="1">
    <name type="scientific">Arion vulgaris</name>
    <dbReference type="NCBI Taxonomy" id="1028688"/>
    <lineage>
        <taxon>Eukaryota</taxon>
        <taxon>Metazoa</taxon>
        <taxon>Spiralia</taxon>
        <taxon>Lophotrochozoa</taxon>
        <taxon>Mollusca</taxon>
        <taxon>Gastropoda</taxon>
        <taxon>Heterobranchia</taxon>
        <taxon>Euthyneura</taxon>
        <taxon>Panpulmonata</taxon>
        <taxon>Eupulmonata</taxon>
        <taxon>Stylommatophora</taxon>
        <taxon>Helicina</taxon>
        <taxon>Arionoidea</taxon>
        <taxon>Arionidae</taxon>
        <taxon>Arion</taxon>
    </lineage>
</organism>
<proteinExistence type="predicted"/>
<dbReference type="AlphaFoldDB" id="A0A0B6YV15"/>
<dbReference type="EMBL" id="HACG01012455">
    <property type="protein sequence ID" value="CEK59320.1"/>
    <property type="molecule type" value="Transcribed_RNA"/>
</dbReference>
<gene>
    <name evidence="1" type="primary">ORF35919</name>
</gene>
<evidence type="ECO:0000313" key="1">
    <source>
        <dbReference type="EMBL" id="CEK59320.1"/>
    </source>
</evidence>
<name>A0A0B6YV15_9EUPU</name>
<feature type="non-terminal residue" evidence="1">
    <location>
        <position position="78"/>
    </location>
</feature>